<feature type="domain" description="Caspase family p20" evidence="9">
    <location>
        <begin position="5"/>
        <end position="130"/>
    </location>
</feature>
<dbReference type="GO" id="GO:0006508">
    <property type="term" value="P:proteolysis"/>
    <property type="evidence" value="ECO:0007669"/>
    <property type="project" value="UniProtKB-KW"/>
</dbReference>
<dbReference type="GO" id="GO:0006915">
    <property type="term" value="P:apoptotic process"/>
    <property type="evidence" value="ECO:0007669"/>
    <property type="project" value="UniProtKB-KW"/>
</dbReference>
<dbReference type="PANTHER" id="PTHR47901:SF8">
    <property type="entry name" value="CASPASE-3"/>
    <property type="match status" value="1"/>
</dbReference>
<dbReference type="InterPro" id="IPR033139">
    <property type="entry name" value="Caspase_cys_AS"/>
</dbReference>
<dbReference type="InterPro" id="IPR002398">
    <property type="entry name" value="Pept_C14"/>
</dbReference>
<evidence type="ECO:0000259" key="8">
    <source>
        <dbReference type="PROSITE" id="PS50207"/>
    </source>
</evidence>
<dbReference type="AlphaFoldDB" id="A0A2R2MRQ6"/>
<evidence type="ECO:0000313" key="10">
    <source>
        <dbReference type="Proteomes" id="UP000085678"/>
    </source>
</evidence>
<protein>
    <submittedName>
        <fullName evidence="11">Caspase-3 isoform X2</fullName>
    </submittedName>
</protein>
<dbReference type="SUPFAM" id="SSF52129">
    <property type="entry name" value="Caspase-like"/>
    <property type="match status" value="1"/>
</dbReference>
<reference evidence="11" key="1">
    <citation type="submission" date="2025-08" db="UniProtKB">
        <authorList>
            <consortium name="RefSeq"/>
        </authorList>
    </citation>
    <scope>IDENTIFICATION</scope>
    <source>
        <tissue evidence="11">Gonads</tissue>
    </source>
</reference>
<keyword evidence="6" id="KW-0865">Zymogen</keyword>
<dbReference type="PROSITE" id="PS50208">
    <property type="entry name" value="CASPASE_P20"/>
    <property type="match status" value="1"/>
</dbReference>
<dbReference type="PANTHER" id="PTHR47901">
    <property type="entry name" value="CASPASE RECRUITMENT DOMAIN-CONTAINING PROTEIN 18"/>
    <property type="match status" value="1"/>
</dbReference>
<evidence type="ECO:0000256" key="2">
    <source>
        <dbReference type="ARBA" id="ARBA00022670"/>
    </source>
</evidence>
<feature type="domain" description="Caspase family p10" evidence="8">
    <location>
        <begin position="181"/>
        <end position="269"/>
    </location>
</feature>
<keyword evidence="2" id="KW-0645">Protease</keyword>
<dbReference type="PRINTS" id="PR00376">
    <property type="entry name" value="IL1BCENZYME"/>
</dbReference>
<dbReference type="InterPro" id="IPR011600">
    <property type="entry name" value="Pept_C14_caspase"/>
</dbReference>
<dbReference type="InterPro" id="IPR001309">
    <property type="entry name" value="Pept_C14_p20"/>
</dbReference>
<gene>
    <name evidence="11" type="primary">LOC106173374</name>
</gene>
<dbReference type="CDD" id="cd00032">
    <property type="entry name" value="CASc"/>
    <property type="match status" value="1"/>
</dbReference>
<comment type="similarity">
    <text evidence="1 7">Belongs to the peptidase C14A family.</text>
</comment>
<evidence type="ECO:0000259" key="9">
    <source>
        <dbReference type="PROSITE" id="PS50208"/>
    </source>
</evidence>
<evidence type="ECO:0000256" key="7">
    <source>
        <dbReference type="RuleBase" id="RU003971"/>
    </source>
</evidence>
<dbReference type="InterPro" id="IPR002138">
    <property type="entry name" value="Pept_C14_p10"/>
</dbReference>
<proteinExistence type="inferred from homology"/>
<dbReference type="InterPro" id="IPR016129">
    <property type="entry name" value="Caspase_his_AS"/>
</dbReference>
<evidence type="ECO:0000256" key="5">
    <source>
        <dbReference type="ARBA" id="ARBA00022807"/>
    </source>
</evidence>
<dbReference type="SMART" id="SM00115">
    <property type="entry name" value="CASc"/>
    <property type="match status" value="1"/>
</dbReference>
<organism evidence="10 11">
    <name type="scientific">Lingula anatina</name>
    <name type="common">Brachiopod</name>
    <name type="synonym">Lingula unguis</name>
    <dbReference type="NCBI Taxonomy" id="7574"/>
    <lineage>
        <taxon>Eukaryota</taxon>
        <taxon>Metazoa</taxon>
        <taxon>Spiralia</taxon>
        <taxon>Lophotrochozoa</taxon>
        <taxon>Brachiopoda</taxon>
        <taxon>Linguliformea</taxon>
        <taxon>Lingulata</taxon>
        <taxon>Lingulida</taxon>
        <taxon>Linguloidea</taxon>
        <taxon>Lingulidae</taxon>
        <taxon>Lingula</taxon>
    </lineage>
</organism>
<evidence type="ECO:0000256" key="4">
    <source>
        <dbReference type="ARBA" id="ARBA00022801"/>
    </source>
</evidence>
<dbReference type="OrthoDB" id="1357022at2759"/>
<dbReference type="PROSITE" id="PS01122">
    <property type="entry name" value="CASPASE_CYS"/>
    <property type="match status" value="1"/>
</dbReference>
<sequence>MTSKPRGYALIINNRYFHGSQLTERLGTDVDRDNLQNVFKALNYDVTVFDNMKGREMENAIRGFSIRDSHRHVDSTIVVLLSHGSENVIYGTDCVPVEIDKLIKFFDGAHCPALRGKPKLFVIQACRGKNFNRGFETTDGETAPSGRDAGPVPATRTSLNVVGPSMLEQLQEMHLRDTENLRHKLPEGADMLVAYATVPGFVSWRNSERGSWFIQELCTVLYKYAHKEDLLSMMTVVNNKVATAYESACNKKQMPAPVTTLRKKWFFYPRM</sequence>
<dbReference type="Gene3D" id="3.40.50.1460">
    <property type="match status" value="1"/>
</dbReference>
<dbReference type="PROSITE" id="PS50207">
    <property type="entry name" value="CASPASE_P10"/>
    <property type="match status" value="1"/>
</dbReference>
<keyword evidence="5" id="KW-0788">Thiol protease</keyword>
<evidence type="ECO:0000256" key="6">
    <source>
        <dbReference type="ARBA" id="ARBA00023145"/>
    </source>
</evidence>
<dbReference type="InterPro" id="IPR029030">
    <property type="entry name" value="Caspase-like_dom_sf"/>
</dbReference>
<evidence type="ECO:0000313" key="11">
    <source>
        <dbReference type="RefSeq" id="XP_023932692.1"/>
    </source>
</evidence>
<dbReference type="PROSITE" id="PS01121">
    <property type="entry name" value="CASPASE_HIS"/>
    <property type="match status" value="1"/>
</dbReference>
<keyword evidence="10" id="KW-1185">Reference proteome</keyword>
<keyword evidence="4" id="KW-0378">Hydrolase</keyword>
<name>A0A2R2MRQ6_LINAN</name>
<dbReference type="GO" id="GO:0004197">
    <property type="term" value="F:cysteine-type endopeptidase activity"/>
    <property type="evidence" value="ECO:0007669"/>
    <property type="project" value="InterPro"/>
</dbReference>
<keyword evidence="3" id="KW-0053">Apoptosis</keyword>
<accession>A0A2R2MRQ6</accession>
<dbReference type="GeneID" id="106173374"/>
<evidence type="ECO:0000256" key="3">
    <source>
        <dbReference type="ARBA" id="ARBA00022703"/>
    </source>
</evidence>
<dbReference type="Pfam" id="PF00656">
    <property type="entry name" value="Peptidase_C14"/>
    <property type="match status" value="1"/>
</dbReference>
<dbReference type="Proteomes" id="UP000085678">
    <property type="component" value="Unplaced"/>
</dbReference>
<dbReference type="RefSeq" id="XP_023932692.1">
    <property type="nucleotide sequence ID" value="XM_024076924.1"/>
</dbReference>
<dbReference type="InterPro" id="IPR015917">
    <property type="entry name" value="Pept_C14A"/>
</dbReference>
<evidence type="ECO:0000256" key="1">
    <source>
        <dbReference type="ARBA" id="ARBA00010134"/>
    </source>
</evidence>